<keyword evidence="3" id="KW-1185">Reference proteome</keyword>
<evidence type="ECO:0000313" key="3">
    <source>
        <dbReference type="Proteomes" id="UP000820818"/>
    </source>
</evidence>
<comment type="caution">
    <text evidence="2">The sequence shown here is derived from an EMBL/GenBank/DDBJ whole genome shotgun (WGS) entry which is preliminary data.</text>
</comment>
<protein>
    <submittedName>
        <fullName evidence="2">Uncharacterized protein</fullName>
    </submittedName>
</protein>
<dbReference type="EMBL" id="WJBH02000004">
    <property type="protein sequence ID" value="KAI9559749.1"/>
    <property type="molecule type" value="Genomic_DNA"/>
</dbReference>
<keyword evidence="1" id="KW-0732">Signal</keyword>
<feature type="chain" id="PRO_5042118623" evidence="1">
    <location>
        <begin position="21"/>
        <end position="155"/>
    </location>
</feature>
<proteinExistence type="predicted"/>
<organism evidence="2 3">
    <name type="scientific">Daphnia sinensis</name>
    <dbReference type="NCBI Taxonomy" id="1820382"/>
    <lineage>
        <taxon>Eukaryota</taxon>
        <taxon>Metazoa</taxon>
        <taxon>Ecdysozoa</taxon>
        <taxon>Arthropoda</taxon>
        <taxon>Crustacea</taxon>
        <taxon>Branchiopoda</taxon>
        <taxon>Diplostraca</taxon>
        <taxon>Cladocera</taxon>
        <taxon>Anomopoda</taxon>
        <taxon>Daphniidae</taxon>
        <taxon>Daphnia</taxon>
        <taxon>Daphnia similis group</taxon>
    </lineage>
</organism>
<feature type="signal peptide" evidence="1">
    <location>
        <begin position="1"/>
        <end position="20"/>
    </location>
</feature>
<reference evidence="2 3" key="1">
    <citation type="submission" date="2022-05" db="EMBL/GenBank/DDBJ databases">
        <title>A multi-omics perspective on studying reproductive biology in Daphnia sinensis.</title>
        <authorList>
            <person name="Jia J."/>
        </authorList>
    </citation>
    <scope>NUCLEOTIDE SEQUENCE [LARGE SCALE GENOMIC DNA]</scope>
    <source>
        <strain evidence="2 3">WSL</strain>
    </source>
</reference>
<accession>A0AAD5KUE8</accession>
<name>A0AAD5KUE8_9CRUS</name>
<evidence type="ECO:0000256" key="1">
    <source>
        <dbReference type="SAM" id="SignalP"/>
    </source>
</evidence>
<dbReference type="AlphaFoldDB" id="A0AAD5KUE8"/>
<gene>
    <name evidence="2" type="ORF">GHT06_013755</name>
</gene>
<dbReference type="Proteomes" id="UP000820818">
    <property type="component" value="Linkage Group LG4"/>
</dbReference>
<evidence type="ECO:0000313" key="2">
    <source>
        <dbReference type="EMBL" id="KAI9559749.1"/>
    </source>
</evidence>
<sequence length="155" mass="15716">MNSFKTIVALCVVMAATCSGAYRTPSSWATQPAAIPAPAPQTGYGNKVWGNSNIVATPVATPVATQQTYSAPTPVQEAPVAPAPTQHSFPATTQQICTCVAVPAGSAAASAPSVATTAPLERPQQAAQQTYSAPAAAPAFAQQTVFRPAAQQTGY</sequence>